<evidence type="ECO:0000313" key="14">
    <source>
        <dbReference type="EMBL" id="KAK8506626.1"/>
    </source>
</evidence>
<comment type="subcellular location">
    <subcellularLocation>
        <location evidence="1">Membrane</location>
        <topology evidence="1">Single-pass membrane protein</topology>
    </subcellularLocation>
</comment>
<dbReference type="PANTHER" id="PTHR10774:SF188">
    <property type="entry name" value="SYNAPTOTAGMIN-2"/>
    <property type="match status" value="1"/>
</dbReference>
<evidence type="ECO:0000256" key="4">
    <source>
        <dbReference type="ARBA" id="ARBA00022692"/>
    </source>
</evidence>
<dbReference type="InterPro" id="IPR039010">
    <property type="entry name" value="Synaptotagmin_SMP"/>
</dbReference>
<protein>
    <recommendedName>
        <fullName evidence="13">SMP-LTD domain-containing protein</fullName>
    </recommendedName>
</protein>
<evidence type="ECO:0000256" key="9">
    <source>
        <dbReference type="ARBA" id="ARBA00023055"/>
    </source>
</evidence>
<gene>
    <name evidence="14" type="ORF">V6N12_073579</name>
</gene>
<evidence type="ECO:0000259" key="13">
    <source>
        <dbReference type="PROSITE" id="PS51847"/>
    </source>
</evidence>
<dbReference type="EMBL" id="JBBPBM010000117">
    <property type="protein sequence ID" value="KAK8506626.1"/>
    <property type="molecule type" value="Genomic_DNA"/>
</dbReference>
<dbReference type="CDD" id="cd21677">
    <property type="entry name" value="SMP_SYT"/>
    <property type="match status" value="1"/>
</dbReference>
<evidence type="ECO:0000256" key="1">
    <source>
        <dbReference type="ARBA" id="ARBA00004167"/>
    </source>
</evidence>
<keyword evidence="10" id="KW-0446">Lipid-binding</keyword>
<comment type="similarity">
    <text evidence="2">Belongs to the synaptotagmin family.</text>
</comment>
<sequence>MGILGSILGVLGFGIGTSVGLVIGYYLFIYFLPTDVKVDWLNKFIENMWPYLDTAICVMAKNIAKPIIFEQIPKYKIQSVEFETLTLGSLPPTFQGMKVYVADEKEIIMEPLLKWVGNPNIIIGVKDFGLKVIVQVVDLQVFAISRITLKPLLSFFPCFANIYVSLMDKPHVDFGLKLLGADVMTIPGLYKFVQELIKDQVANMYLWPKALQVPIMDPTHAMKKLLEFLMKKL</sequence>
<proteinExistence type="inferred from homology"/>
<dbReference type="PANTHER" id="PTHR10774">
    <property type="entry name" value="EXTENDED SYNAPTOTAGMIN-RELATED"/>
    <property type="match status" value="1"/>
</dbReference>
<evidence type="ECO:0000256" key="5">
    <source>
        <dbReference type="ARBA" id="ARBA00022723"/>
    </source>
</evidence>
<dbReference type="PROSITE" id="PS51847">
    <property type="entry name" value="SMP"/>
    <property type="match status" value="1"/>
</dbReference>
<evidence type="ECO:0000256" key="8">
    <source>
        <dbReference type="ARBA" id="ARBA00022989"/>
    </source>
</evidence>
<reference evidence="14 15" key="1">
    <citation type="journal article" date="2024" name="G3 (Bethesda)">
        <title>Genome assembly of Hibiscus sabdariffa L. provides insights into metabolisms of medicinal natural products.</title>
        <authorList>
            <person name="Kim T."/>
        </authorList>
    </citation>
    <scope>NUCLEOTIDE SEQUENCE [LARGE SCALE GENOMIC DNA]</scope>
    <source>
        <strain evidence="14">TK-2024</strain>
        <tissue evidence="14">Old leaves</tissue>
    </source>
</reference>
<keyword evidence="6" id="KW-0677">Repeat</keyword>
<keyword evidence="8 12" id="KW-1133">Transmembrane helix</keyword>
<dbReference type="Pfam" id="PF17047">
    <property type="entry name" value="SMP_LBD"/>
    <property type="match status" value="1"/>
</dbReference>
<keyword evidence="11 12" id="KW-0472">Membrane</keyword>
<name>A0ABR2BHG3_9ROSI</name>
<dbReference type="InterPro" id="IPR045050">
    <property type="entry name" value="Synaptotagmin_plant"/>
</dbReference>
<keyword evidence="15" id="KW-1185">Reference proteome</keyword>
<evidence type="ECO:0000256" key="12">
    <source>
        <dbReference type="SAM" id="Phobius"/>
    </source>
</evidence>
<evidence type="ECO:0000256" key="3">
    <source>
        <dbReference type="ARBA" id="ARBA00022448"/>
    </source>
</evidence>
<keyword evidence="3" id="KW-0813">Transport</keyword>
<evidence type="ECO:0000313" key="15">
    <source>
        <dbReference type="Proteomes" id="UP001472677"/>
    </source>
</evidence>
<feature type="domain" description="SMP-LTD" evidence="13">
    <location>
        <begin position="34"/>
        <end position="216"/>
    </location>
</feature>
<evidence type="ECO:0000256" key="2">
    <source>
        <dbReference type="ARBA" id="ARBA00006996"/>
    </source>
</evidence>
<evidence type="ECO:0000256" key="11">
    <source>
        <dbReference type="ARBA" id="ARBA00023136"/>
    </source>
</evidence>
<dbReference type="Proteomes" id="UP001472677">
    <property type="component" value="Unassembled WGS sequence"/>
</dbReference>
<comment type="caution">
    <text evidence="14">The sequence shown here is derived from an EMBL/GenBank/DDBJ whole genome shotgun (WGS) entry which is preliminary data.</text>
</comment>
<evidence type="ECO:0000256" key="7">
    <source>
        <dbReference type="ARBA" id="ARBA00022837"/>
    </source>
</evidence>
<keyword evidence="7" id="KW-0106">Calcium</keyword>
<evidence type="ECO:0000256" key="6">
    <source>
        <dbReference type="ARBA" id="ARBA00022737"/>
    </source>
</evidence>
<accession>A0ABR2BHG3</accession>
<dbReference type="InterPro" id="IPR031468">
    <property type="entry name" value="SMP_LBD"/>
</dbReference>
<evidence type="ECO:0000256" key="10">
    <source>
        <dbReference type="ARBA" id="ARBA00023121"/>
    </source>
</evidence>
<keyword evidence="9" id="KW-0445">Lipid transport</keyword>
<keyword evidence="5" id="KW-0479">Metal-binding</keyword>
<keyword evidence="4 12" id="KW-0812">Transmembrane</keyword>
<organism evidence="14 15">
    <name type="scientific">Hibiscus sabdariffa</name>
    <name type="common">roselle</name>
    <dbReference type="NCBI Taxonomy" id="183260"/>
    <lineage>
        <taxon>Eukaryota</taxon>
        <taxon>Viridiplantae</taxon>
        <taxon>Streptophyta</taxon>
        <taxon>Embryophyta</taxon>
        <taxon>Tracheophyta</taxon>
        <taxon>Spermatophyta</taxon>
        <taxon>Magnoliopsida</taxon>
        <taxon>eudicotyledons</taxon>
        <taxon>Gunneridae</taxon>
        <taxon>Pentapetalae</taxon>
        <taxon>rosids</taxon>
        <taxon>malvids</taxon>
        <taxon>Malvales</taxon>
        <taxon>Malvaceae</taxon>
        <taxon>Malvoideae</taxon>
        <taxon>Hibiscus</taxon>
    </lineage>
</organism>
<feature type="transmembrane region" description="Helical" evidence="12">
    <location>
        <begin position="7"/>
        <end position="28"/>
    </location>
</feature>